<proteinExistence type="predicted"/>
<dbReference type="InterPro" id="IPR025355">
    <property type="entry name" value="DUF4259"/>
</dbReference>
<evidence type="ECO:0000313" key="2">
    <source>
        <dbReference type="Proteomes" id="UP000694255"/>
    </source>
</evidence>
<name>A0A8J5R3G8_9ASCO</name>
<accession>A0A8J5R3G8</accession>
<dbReference type="Pfam" id="PF14078">
    <property type="entry name" value="DUF4259"/>
    <property type="match status" value="1"/>
</dbReference>
<dbReference type="RefSeq" id="XP_049265252.1">
    <property type="nucleotide sequence ID" value="XM_049405080.1"/>
</dbReference>
<dbReference type="EMBL" id="JAGSYN010000054">
    <property type="protein sequence ID" value="KAG7665020.1"/>
    <property type="molecule type" value="Genomic_DNA"/>
</dbReference>
<reference evidence="1 2" key="1">
    <citation type="journal article" date="2021" name="DNA Res.">
        <title>Genome analysis of Candida subhashii reveals its hybrid nature and dual mitochondrial genome conformations.</title>
        <authorList>
            <person name="Mixao V."/>
            <person name="Hegedusova E."/>
            <person name="Saus E."/>
            <person name="Pryszcz L.P."/>
            <person name="Cillingova A."/>
            <person name="Nosek J."/>
            <person name="Gabaldon T."/>
        </authorList>
    </citation>
    <scope>NUCLEOTIDE SEQUENCE [LARGE SCALE GENOMIC DNA]</scope>
    <source>
        <strain evidence="1 2">CBS 10753</strain>
    </source>
</reference>
<sequence>MPAWGTGYFDNDEANLCLTNLTTYQPTKDEIGHIITILSENLTKPYLEVHSCSDTMIISILIISLHTQDWIHLHPDIRNNEKLAILKFIRRNQTIWERKYHQSMGLEVLELVMKCLDVVLDRKRSECSELWYETTRYGEWKNTIGDLKIELQIIKQQQYLVPL</sequence>
<evidence type="ECO:0000313" key="1">
    <source>
        <dbReference type="EMBL" id="KAG7665020.1"/>
    </source>
</evidence>
<organism evidence="1 2">
    <name type="scientific">[Candida] subhashii</name>
    <dbReference type="NCBI Taxonomy" id="561895"/>
    <lineage>
        <taxon>Eukaryota</taxon>
        <taxon>Fungi</taxon>
        <taxon>Dikarya</taxon>
        <taxon>Ascomycota</taxon>
        <taxon>Saccharomycotina</taxon>
        <taxon>Pichiomycetes</taxon>
        <taxon>Debaryomycetaceae</taxon>
        <taxon>Spathaspora</taxon>
    </lineage>
</organism>
<keyword evidence="2" id="KW-1185">Reference proteome</keyword>
<dbReference type="Proteomes" id="UP000694255">
    <property type="component" value="Unassembled WGS sequence"/>
</dbReference>
<comment type="caution">
    <text evidence="1">The sequence shown here is derived from an EMBL/GenBank/DDBJ whole genome shotgun (WGS) entry which is preliminary data.</text>
</comment>
<gene>
    <name evidence="1" type="ORF">J8A68_001427</name>
</gene>
<dbReference type="AlphaFoldDB" id="A0A8J5R3G8"/>
<dbReference type="GeneID" id="73468228"/>
<protein>
    <submittedName>
        <fullName evidence="1">Uncharacterized protein</fullName>
    </submittedName>
</protein>